<dbReference type="PANTHER" id="PTHR33148:SF2">
    <property type="entry name" value="DUF4228 DOMAIN-CONTAINING PROTEIN"/>
    <property type="match status" value="1"/>
</dbReference>
<comment type="caution">
    <text evidence="1">The sequence shown here is derived from an EMBL/GenBank/DDBJ whole genome shotgun (WGS) entry which is preliminary data.</text>
</comment>
<dbReference type="Pfam" id="PF14009">
    <property type="entry name" value="PADRE"/>
    <property type="match status" value="1"/>
</dbReference>
<keyword evidence="2" id="KW-1185">Reference proteome</keyword>
<accession>A0AAW1GMP1</accession>
<evidence type="ECO:0000313" key="1">
    <source>
        <dbReference type="EMBL" id="KAK9665172.1"/>
    </source>
</evidence>
<organism evidence="1 2">
    <name type="scientific">Saponaria officinalis</name>
    <name type="common">Common soapwort</name>
    <name type="synonym">Lychnis saponaria</name>
    <dbReference type="NCBI Taxonomy" id="3572"/>
    <lineage>
        <taxon>Eukaryota</taxon>
        <taxon>Viridiplantae</taxon>
        <taxon>Streptophyta</taxon>
        <taxon>Embryophyta</taxon>
        <taxon>Tracheophyta</taxon>
        <taxon>Spermatophyta</taxon>
        <taxon>Magnoliopsida</taxon>
        <taxon>eudicotyledons</taxon>
        <taxon>Gunneridae</taxon>
        <taxon>Pentapetalae</taxon>
        <taxon>Caryophyllales</taxon>
        <taxon>Caryophyllaceae</taxon>
        <taxon>Caryophylleae</taxon>
        <taxon>Saponaria</taxon>
    </lineage>
</organism>
<reference evidence="1" key="1">
    <citation type="submission" date="2024-03" db="EMBL/GenBank/DDBJ databases">
        <title>WGS assembly of Saponaria officinalis var. Norfolk2.</title>
        <authorList>
            <person name="Jenkins J."/>
            <person name="Shu S."/>
            <person name="Grimwood J."/>
            <person name="Barry K."/>
            <person name="Goodstein D."/>
            <person name="Schmutz J."/>
            <person name="Leebens-Mack J."/>
            <person name="Osbourn A."/>
        </authorList>
    </citation>
    <scope>NUCLEOTIDE SEQUENCE [LARGE SCALE GENOMIC DNA]</scope>
    <source>
        <strain evidence="1">JIC</strain>
    </source>
</reference>
<dbReference type="Proteomes" id="UP001443914">
    <property type="component" value="Unassembled WGS sequence"/>
</dbReference>
<dbReference type="PANTHER" id="PTHR33148">
    <property type="entry name" value="PLASTID MOVEMENT IMPAIRED PROTEIN-RELATED"/>
    <property type="match status" value="1"/>
</dbReference>
<name>A0AAW1GMP1_SAPOF</name>
<dbReference type="InterPro" id="IPR025322">
    <property type="entry name" value="PADRE_dom"/>
</dbReference>
<sequence>MGNYLVLCITHELKSRETILKNSNILQIMKIDGKILEFTKPILVKDLIQNNINCYVGMFKDATQPLPLDYKLNKGKVYYLLPCLKNQTLDSTSNNQVNVEESRKPSRKSTRIKVVISREKLKQLLESQEDQRVEELVLGSVGSKRVCSSSASTWMPRLESIPEDR</sequence>
<dbReference type="AlphaFoldDB" id="A0AAW1GMP1"/>
<protein>
    <submittedName>
        <fullName evidence="1">Uncharacterized protein</fullName>
    </submittedName>
</protein>
<proteinExistence type="predicted"/>
<evidence type="ECO:0000313" key="2">
    <source>
        <dbReference type="Proteomes" id="UP001443914"/>
    </source>
</evidence>
<dbReference type="EMBL" id="JBDFQZ010000014">
    <property type="protein sequence ID" value="KAK9665172.1"/>
    <property type="molecule type" value="Genomic_DNA"/>
</dbReference>
<gene>
    <name evidence="1" type="ORF">RND81_14G095300</name>
</gene>